<keyword evidence="4" id="KW-1185">Reference proteome</keyword>
<dbReference type="STRING" id="157652.A0A371HL37"/>
<evidence type="ECO:0000313" key="4">
    <source>
        <dbReference type="Proteomes" id="UP000257109"/>
    </source>
</evidence>
<organism evidence="3 4">
    <name type="scientific">Mucuna pruriens</name>
    <name type="common">Velvet bean</name>
    <name type="synonym">Dolichos pruriens</name>
    <dbReference type="NCBI Taxonomy" id="157652"/>
    <lineage>
        <taxon>Eukaryota</taxon>
        <taxon>Viridiplantae</taxon>
        <taxon>Streptophyta</taxon>
        <taxon>Embryophyta</taxon>
        <taxon>Tracheophyta</taxon>
        <taxon>Spermatophyta</taxon>
        <taxon>Magnoliopsida</taxon>
        <taxon>eudicotyledons</taxon>
        <taxon>Gunneridae</taxon>
        <taxon>Pentapetalae</taxon>
        <taxon>rosids</taxon>
        <taxon>fabids</taxon>
        <taxon>Fabales</taxon>
        <taxon>Fabaceae</taxon>
        <taxon>Papilionoideae</taxon>
        <taxon>50 kb inversion clade</taxon>
        <taxon>NPAAA clade</taxon>
        <taxon>indigoferoid/millettioid clade</taxon>
        <taxon>Phaseoleae</taxon>
        <taxon>Mucuna</taxon>
    </lineage>
</organism>
<gene>
    <name evidence="3" type="ORF">CR513_13020</name>
</gene>
<dbReference type="PANTHER" id="PTHR11439:SF517">
    <property type="entry name" value="CYSTEINE-RICH RLK (RECEPTOR-LIKE PROTEIN KINASE) 8"/>
    <property type="match status" value="1"/>
</dbReference>
<dbReference type="OrthoDB" id="7473114at2759"/>
<comment type="caution">
    <text evidence="3">The sequence shown here is derived from an EMBL/GenBank/DDBJ whole genome shotgun (WGS) entry which is preliminary data.</text>
</comment>
<feature type="compositionally biased region" description="Low complexity" evidence="1">
    <location>
        <begin position="270"/>
        <end position="280"/>
    </location>
</feature>
<accession>A0A371HL37</accession>
<dbReference type="InterPro" id="IPR013103">
    <property type="entry name" value="RVT_2"/>
</dbReference>
<feature type="region of interest" description="Disordered" evidence="1">
    <location>
        <begin position="266"/>
        <end position="287"/>
    </location>
</feature>
<dbReference type="EMBL" id="QJKJ01002309">
    <property type="protein sequence ID" value="RDY03402.1"/>
    <property type="molecule type" value="Genomic_DNA"/>
</dbReference>
<evidence type="ECO:0000259" key="2">
    <source>
        <dbReference type="Pfam" id="PF07727"/>
    </source>
</evidence>
<dbReference type="PANTHER" id="PTHR11439">
    <property type="entry name" value="GAG-POL-RELATED RETROTRANSPOSON"/>
    <property type="match status" value="1"/>
</dbReference>
<evidence type="ECO:0000256" key="1">
    <source>
        <dbReference type="SAM" id="MobiDB-lite"/>
    </source>
</evidence>
<dbReference type="AlphaFoldDB" id="A0A371HL37"/>
<feature type="non-terminal residue" evidence="3">
    <location>
        <position position="1"/>
    </location>
</feature>
<protein>
    <submittedName>
        <fullName evidence="3">Mitochondrial protein</fullName>
    </submittedName>
</protein>
<reference evidence="3" key="1">
    <citation type="submission" date="2018-05" db="EMBL/GenBank/DDBJ databases">
        <title>Draft genome of Mucuna pruriens seed.</title>
        <authorList>
            <person name="Nnadi N.E."/>
            <person name="Vos R."/>
            <person name="Hasami M.H."/>
            <person name="Devisetty U.K."/>
            <person name="Aguiy J.C."/>
        </authorList>
    </citation>
    <scope>NUCLEOTIDE SEQUENCE [LARGE SCALE GENOMIC DNA]</scope>
    <source>
        <strain evidence="3">JCA_2017</strain>
    </source>
</reference>
<evidence type="ECO:0000313" key="3">
    <source>
        <dbReference type="EMBL" id="RDY03402.1"/>
    </source>
</evidence>
<sequence length="287" mass="32453">MDSEINSIEKNQTWELMDLPTGTKTIGFKWIYKTKLNELGEVDKYKARLVAKGYSQQHGIDFSEVFAPVARMDTVRLIVALAGGIFVCRQKYVNDVLKKFAMSESKPVKSPIVPGRKINRDVDGVIVDDTYFKYMSKPTELHLQVAKRILRKGGEENLLAFTDSDYGGDEDDSKRAVSWMSKKQPIVTLSSTKVEFVAAAASACQAMWIRRVLRNLTHTQDNTLFRIPMDDDHTVKGQELAKRGFKPSIVSEEAWVQNLEKARNQSALYQSDSSQEQSSSAFRECPL</sequence>
<feature type="domain" description="Reverse transcriptase Ty1/copia-type" evidence="2">
    <location>
        <begin position="11"/>
        <end position="82"/>
    </location>
</feature>
<dbReference type="Proteomes" id="UP000257109">
    <property type="component" value="Unassembled WGS sequence"/>
</dbReference>
<name>A0A371HL37_MUCPR</name>
<proteinExistence type="predicted"/>
<dbReference type="Pfam" id="PF07727">
    <property type="entry name" value="RVT_2"/>
    <property type="match status" value="1"/>
</dbReference>